<dbReference type="AlphaFoldDB" id="A0A1B7MI42"/>
<dbReference type="InParanoid" id="A0A1B7MI42"/>
<accession>A0A1B7MI42</accession>
<dbReference type="EMBL" id="KV449063">
    <property type="protein sequence ID" value="OAX32264.1"/>
    <property type="molecule type" value="Genomic_DNA"/>
</dbReference>
<evidence type="ECO:0000313" key="1">
    <source>
        <dbReference type="EMBL" id="OAX32264.1"/>
    </source>
</evidence>
<name>A0A1B7MI42_9AGAM</name>
<gene>
    <name evidence="1" type="ORF">K503DRAFT_625743</name>
</gene>
<evidence type="ECO:0000313" key="2">
    <source>
        <dbReference type="Proteomes" id="UP000092154"/>
    </source>
</evidence>
<dbReference type="Proteomes" id="UP000092154">
    <property type="component" value="Unassembled WGS sequence"/>
</dbReference>
<protein>
    <submittedName>
        <fullName evidence="1">Uncharacterized protein</fullName>
    </submittedName>
</protein>
<organism evidence="1 2">
    <name type="scientific">Rhizopogon vinicolor AM-OR11-026</name>
    <dbReference type="NCBI Taxonomy" id="1314800"/>
    <lineage>
        <taxon>Eukaryota</taxon>
        <taxon>Fungi</taxon>
        <taxon>Dikarya</taxon>
        <taxon>Basidiomycota</taxon>
        <taxon>Agaricomycotina</taxon>
        <taxon>Agaricomycetes</taxon>
        <taxon>Agaricomycetidae</taxon>
        <taxon>Boletales</taxon>
        <taxon>Suillineae</taxon>
        <taxon>Rhizopogonaceae</taxon>
        <taxon>Rhizopogon</taxon>
    </lineage>
</organism>
<proteinExistence type="predicted"/>
<sequence length="126" mass="14265">MNFLYKSIPLCYCGRLCACASTSLPPSHTLLWVFDSYGYRTDSANAKSGLMSEITPLPPFECELPALRRILLLCPPLILPLCFRSPARTARLPVQQFFVCIWSTVVNFEGRSGVRWYPGWSDNRPC</sequence>
<keyword evidence="2" id="KW-1185">Reference proteome</keyword>
<reference evidence="1 2" key="1">
    <citation type="submission" date="2016-06" db="EMBL/GenBank/DDBJ databases">
        <title>Comparative genomics of the ectomycorrhizal sister species Rhizopogon vinicolor and Rhizopogon vesiculosus (Basidiomycota: Boletales) reveals a divergence of the mating type B locus.</title>
        <authorList>
            <consortium name="DOE Joint Genome Institute"/>
            <person name="Mujic A.B."/>
            <person name="Kuo A."/>
            <person name="Tritt A."/>
            <person name="Lipzen A."/>
            <person name="Chen C."/>
            <person name="Johnson J."/>
            <person name="Sharma A."/>
            <person name="Barry K."/>
            <person name="Grigoriev I.V."/>
            <person name="Spatafora J.W."/>
        </authorList>
    </citation>
    <scope>NUCLEOTIDE SEQUENCE [LARGE SCALE GENOMIC DNA]</scope>
    <source>
        <strain evidence="1 2">AM-OR11-026</strain>
    </source>
</reference>